<dbReference type="AlphaFoldDB" id="Q1IIC7"/>
<dbReference type="eggNOG" id="COG1075">
    <property type="taxonomic scope" value="Bacteria"/>
</dbReference>
<dbReference type="InterPro" id="IPR012908">
    <property type="entry name" value="PGAP1-ab_dom-like"/>
</dbReference>
<dbReference type="KEGG" id="aba:Acid345_4373"/>
<feature type="domain" description="GPI inositol-deacylase PGAP1-like alpha/beta" evidence="1">
    <location>
        <begin position="117"/>
        <end position="277"/>
    </location>
</feature>
<keyword evidence="3" id="KW-1185">Reference proteome</keyword>
<dbReference type="EnsemblBacteria" id="ABF43373">
    <property type="protein sequence ID" value="ABF43373"/>
    <property type="gene ID" value="Acid345_4373"/>
</dbReference>
<dbReference type="Proteomes" id="UP000002432">
    <property type="component" value="Chromosome"/>
</dbReference>
<evidence type="ECO:0000259" key="1">
    <source>
        <dbReference type="Pfam" id="PF07819"/>
    </source>
</evidence>
<gene>
    <name evidence="2" type="ordered locus">Acid345_4373</name>
</gene>
<evidence type="ECO:0000313" key="3">
    <source>
        <dbReference type="Proteomes" id="UP000002432"/>
    </source>
</evidence>
<dbReference type="EMBL" id="CP000360">
    <property type="protein sequence ID" value="ABF43373.1"/>
    <property type="molecule type" value="Genomic_DNA"/>
</dbReference>
<reference evidence="2 3" key="1">
    <citation type="journal article" date="2009" name="Appl. Environ. Microbiol.">
        <title>Three genomes from the phylum Acidobacteria provide insight into the lifestyles of these microorganisms in soils.</title>
        <authorList>
            <person name="Ward N.L."/>
            <person name="Challacombe J.F."/>
            <person name="Janssen P.H."/>
            <person name="Henrissat B."/>
            <person name="Coutinho P.M."/>
            <person name="Wu M."/>
            <person name="Xie G."/>
            <person name="Haft D.H."/>
            <person name="Sait M."/>
            <person name="Badger J."/>
            <person name="Barabote R.D."/>
            <person name="Bradley B."/>
            <person name="Brettin T.S."/>
            <person name="Brinkac L.M."/>
            <person name="Bruce D."/>
            <person name="Creasy T."/>
            <person name="Daugherty S.C."/>
            <person name="Davidsen T.M."/>
            <person name="DeBoy R.T."/>
            <person name="Detter J.C."/>
            <person name="Dodson R.J."/>
            <person name="Durkin A.S."/>
            <person name="Ganapathy A."/>
            <person name="Gwinn-Giglio M."/>
            <person name="Han C.S."/>
            <person name="Khouri H."/>
            <person name="Kiss H."/>
            <person name="Kothari S.P."/>
            <person name="Madupu R."/>
            <person name="Nelson K.E."/>
            <person name="Nelson W.C."/>
            <person name="Paulsen I."/>
            <person name="Penn K."/>
            <person name="Ren Q."/>
            <person name="Rosovitz M.J."/>
            <person name="Selengut J.D."/>
            <person name="Shrivastava S."/>
            <person name="Sullivan S.A."/>
            <person name="Tapia R."/>
            <person name="Thompson L.S."/>
            <person name="Watkins K.L."/>
            <person name="Yang Q."/>
            <person name="Yu C."/>
            <person name="Zafar N."/>
            <person name="Zhou L."/>
            <person name="Kuske C.R."/>
        </authorList>
    </citation>
    <scope>NUCLEOTIDE SEQUENCE [LARGE SCALE GENOMIC DNA]</scope>
    <source>
        <strain evidence="2 3">Ellin345</strain>
    </source>
</reference>
<proteinExistence type="predicted"/>
<dbReference type="Pfam" id="PF07819">
    <property type="entry name" value="PGAP1"/>
    <property type="match status" value="1"/>
</dbReference>
<dbReference type="SUPFAM" id="SSF53474">
    <property type="entry name" value="alpha/beta-Hydrolases"/>
    <property type="match status" value="1"/>
</dbReference>
<dbReference type="HOGENOM" id="CLU_049416_0_0_0"/>
<protein>
    <submittedName>
        <fullName evidence="2">PGAP1-like protein</fullName>
    </submittedName>
</protein>
<organism evidence="2 3">
    <name type="scientific">Koribacter versatilis (strain Ellin345)</name>
    <dbReference type="NCBI Taxonomy" id="204669"/>
    <lineage>
        <taxon>Bacteria</taxon>
        <taxon>Pseudomonadati</taxon>
        <taxon>Acidobacteriota</taxon>
        <taxon>Terriglobia</taxon>
        <taxon>Terriglobales</taxon>
        <taxon>Candidatus Korobacteraceae</taxon>
        <taxon>Candidatus Korobacter</taxon>
    </lineage>
</organism>
<accession>Q1IIC7</accession>
<name>Q1IIC7_KORVE</name>
<dbReference type="Gene3D" id="3.40.50.1820">
    <property type="entry name" value="alpha/beta hydrolase"/>
    <property type="match status" value="1"/>
</dbReference>
<sequence>MVEDVHSHVAFPCAQLRPPASTGFPTGIPSLVYNSIRAVTGLVDSSLAVAAEHASPSPRGRVSSGREALVATLNGVFGDYLEQTRNHLAISMAVRPHGKSIAMRRVALKAAFPKPSERVLLLVHGLCMNDLQWKRERHDHGAALDRDLGYTPVYLHYNSGLHVSQNGRSLADLLEALLAQWPVPVKELSILGHSMGGLVARSACFYAAEARHGWLARLRRLVFLGSPHHGVPLERLGSFADEVLEMSPYSAPFARLGKIRSSGVTDMRYGNLVDADWLGRERFTASADSRAPLPLPAGVESYAIAAISAKKTQISDPDVIGDGLVPLNSALGRHRNSAMDLGLTESHTRICYGMNHWDLLSRRAVYETIRRWLD</sequence>
<evidence type="ECO:0000313" key="2">
    <source>
        <dbReference type="EMBL" id="ABF43373.1"/>
    </source>
</evidence>
<dbReference type="GO" id="GO:0016788">
    <property type="term" value="F:hydrolase activity, acting on ester bonds"/>
    <property type="evidence" value="ECO:0007669"/>
    <property type="project" value="InterPro"/>
</dbReference>
<dbReference type="STRING" id="204669.Acid345_4373"/>
<dbReference type="InterPro" id="IPR029058">
    <property type="entry name" value="AB_hydrolase_fold"/>
</dbReference>